<sequence>MALHAVVSGDVEDAVTYGLADEAKAFADRGLVVKLVPRDLERAVVHRRPAASSKEPFEHEDVGLPVRRSLELSRDRGAGQVELT</sequence>
<keyword evidence="2" id="KW-1185">Reference proteome</keyword>
<dbReference type="EMBL" id="JBEZNA010000003">
    <property type="protein sequence ID" value="MEU9576170.1"/>
    <property type="molecule type" value="Genomic_DNA"/>
</dbReference>
<reference evidence="1 2" key="1">
    <citation type="submission" date="2024-06" db="EMBL/GenBank/DDBJ databases">
        <title>The Natural Products Discovery Center: Release of the First 8490 Sequenced Strains for Exploring Actinobacteria Biosynthetic Diversity.</title>
        <authorList>
            <person name="Kalkreuter E."/>
            <person name="Kautsar S.A."/>
            <person name="Yang D."/>
            <person name="Bader C.D."/>
            <person name="Teijaro C.N."/>
            <person name="Fluegel L."/>
            <person name="Davis C.M."/>
            <person name="Simpson J.R."/>
            <person name="Lauterbach L."/>
            <person name="Steele A.D."/>
            <person name="Gui C."/>
            <person name="Meng S."/>
            <person name="Li G."/>
            <person name="Viehrig K."/>
            <person name="Ye F."/>
            <person name="Su P."/>
            <person name="Kiefer A.F."/>
            <person name="Nichols A."/>
            <person name="Cepeda A.J."/>
            <person name="Yan W."/>
            <person name="Fan B."/>
            <person name="Jiang Y."/>
            <person name="Adhikari A."/>
            <person name="Zheng C.-J."/>
            <person name="Schuster L."/>
            <person name="Cowan T.M."/>
            <person name="Smanski M.J."/>
            <person name="Chevrette M.G."/>
            <person name="De Carvalho L.P.S."/>
            <person name="Shen B."/>
        </authorList>
    </citation>
    <scope>NUCLEOTIDE SEQUENCE [LARGE SCALE GENOMIC DNA]</scope>
    <source>
        <strain evidence="1 2">NPDC048117</strain>
    </source>
</reference>
<dbReference type="RefSeq" id="WP_359268222.1">
    <property type="nucleotide sequence ID" value="NZ_JBEZNA010000003.1"/>
</dbReference>
<accession>A0ABV3EJ18</accession>
<evidence type="ECO:0000313" key="1">
    <source>
        <dbReference type="EMBL" id="MEU9576170.1"/>
    </source>
</evidence>
<evidence type="ECO:0000313" key="2">
    <source>
        <dbReference type="Proteomes" id="UP001551584"/>
    </source>
</evidence>
<organism evidence="1 2">
    <name type="scientific">Streptomyces chilikensis</name>
    <dbReference type="NCBI Taxonomy" id="1194079"/>
    <lineage>
        <taxon>Bacteria</taxon>
        <taxon>Bacillati</taxon>
        <taxon>Actinomycetota</taxon>
        <taxon>Actinomycetes</taxon>
        <taxon>Kitasatosporales</taxon>
        <taxon>Streptomycetaceae</taxon>
        <taxon>Streptomyces</taxon>
    </lineage>
</organism>
<name>A0ABV3EJ18_9ACTN</name>
<protein>
    <submittedName>
        <fullName evidence="1">Uncharacterized protein</fullName>
    </submittedName>
</protein>
<gene>
    <name evidence="1" type="ORF">AB0D95_02570</name>
</gene>
<comment type="caution">
    <text evidence="1">The sequence shown here is derived from an EMBL/GenBank/DDBJ whole genome shotgun (WGS) entry which is preliminary data.</text>
</comment>
<proteinExistence type="predicted"/>
<dbReference type="Proteomes" id="UP001551584">
    <property type="component" value="Unassembled WGS sequence"/>
</dbReference>